<sequence length="293" mass="31890">MADTRGMQDLFGLDIDKLAKGFGSQIYNFLAEVQVAKMKGDSIRWFQKTAGTLSATSPSVTSGVSPGARPTTLEVSWTRNTSYKKTFFVEGFLDDEDIDDAEIDTFATTIRDLTEVIVRDRDAHLWDIMSEGQSASEIQTFATTAQGGDQWDAANYAADIIVDLMHAKKLIRDQGYDPEGASLLLDTTGYKSLVTWLISGKGSSIPGFSSEKINTGVVLNILNLNVKVSLNVTTDFALVIVPKRAVTYRESKGITATTDVDSQIGRNIRVKASGIAFRTDPKAIVLITDINTA</sequence>
<reference evidence="1" key="1">
    <citation type="journal article" date="2015" name="Nature">
        <title>Complex archaea that bridge the gap between prokaryotes and eukaryotes.</title>
        <authorList>
            <person name="Spang A."/>
            <person name="Saw J.H."/>
            <person name="Jorgensen S.L."/>
            <person name="Zaremba-Niedzwiedzka K."/>
            <person name="Martijn J."/>
            <person name="Lind A.E."/>
            <person name="van Eijk R."/>
            <person name="Schleper C."/>
            <person name="Guy L."/>
            <person name="Ettema T.J."/>
        </authorList>
    </citation>
    <scope>NUCLEOTIDE SEQUENCE</scope>
</reference>
<organism evidence="1">
    <name type="scientific">marine sediment metagenome</name>
    <dbReference type="NCBI Taxonomy" id="412755"/>
    <lineage>
        <taxon>unclassified sequences</taxon>
        <taxon>metagenomes</taxon>
        <taxon>ecological metagenomes</taxon>
    </lineage>
</organism>
<dbReference type="Gene3D" id="3.90.1690.10">
    <property type="entry name" value="phage-related protein like domain"/>
    <property type="match status" value="1"/>
</dbReference>
<dbReference type="AlphaFoldDB" id="A0A0F9HGY7"/>
<comment type="caution">
    <text evidence="1">The sequence shown here is derived from an EMBL/GenBank/DDBJ whole genome shotgun (WGS) entry which is preliminary data.</text>
</comment>
<protein>
    <submittedName>
        <fullName evidence="1">Uncharacterized protein</fullName>
    </submittedName>
</protein>
<name>A0A0F9HGY7_9ZZZZ</name>
<gene>
    <name evidence="1" type="ORF">LCGC14_1999990</name>
</gene>
<accession>A0A0F9HGY7</accession>
<dbReference type="InterPro" id="IPR053738">
    <property type="entry name" value="Lambda_capsid_assembly"/>
</dbReference>
<proteinExistence type="predicted"/>
<dbReference type="EMBL" id="LAZR01022713">
    <property type="protein sequence ID" value="KKL80915.1"/>
    <property type="molecule type" value="Genomic_DNA"/>
</dbReference>
<evidence type="ECO:0000313" key="1">
    <source>
        <dbReference type="EMBL" id="KKL80915.1"/>
    </source>
</evidence>